<feature type="compositionally biased region" description="Pro residues" evidence="1">
    <location>
        <begin position="63"/>
        <end position="72"/>
    </location>
</feature>
<accession>A0A4E9EAN4</accession>
<sequence>PNLRPPSSTSDAIITDTYPSFHFPISTPQRQGASALKPLTGSTLLYRLSRTELTFYSYRRCSPAPPPVPRPLWSPSEASRPPALACPRLTTTLRAPTATSPSTPAASGSALATGPSWPPVSSLPSALLSGRPTSPSKFVAHELGLLFG</sequence>
<dbReference type="Proteomes" id="UP000746612">
    <property type="component" value="Unassembled WGS sequence"/>
</dbReference>
<proteinExistence type="predicted"/>
<feature type="region of interest" description="Disordered" evidence="1">
    <location>
        <begin position="63"/>
        <end position="116"/>
    </location>
</feature>
<reference evidence="2" key="2">
    <citation type="submission" date="2021-03" db="EMBL/GenBank/DDBJ databases">
        <authorList>
            <person name="Alouane T."/>
            <person name="Langin T."/>
            <person name="Bonhomme L."/>
        </authorList>
    </citation>
    <scope>NUCLEOTIDE SEQUENCE</scope>
    <source>
        <strain evidence="2">MDC_Fg202</strain>
    </source>
</reference>
<gene>
    <name evidence="3" type="ORF">FUG_LOCUS55150</name>
    <name evidence="2" type="ORF">MDCFG202_LOCUS63848</name>
</gene>
<reference evidence="3" key="1">
    <citation type="submission" date="2019-04" db="EMBL/GenBank/DDBJ databases">
        <authorList>
            <person name="Melise S."/>
            <person name="Noan J."/>
            <person name="Okalmin O."/>
        </authorList>
    </citation>
    <scope>NUCLEOTIDE SEQUENCE</scope>
    <source>
        <strain evidence="3">FN9</strain>
    </source>
</reference>
<feature type="non-terminal residue" evidence="3">
    <location>
        <position position="1"/>
    </location>
</feature>
<dbReference type="EMBL" id="CAJPIJ010000078">
    <property type="protein sequence ID" value="CAG1969554.1"/>
    <property type="molecule type" value="Genomic_DNA"/>
</dbReference>
<organism evidence="3">
    <name type="scientific">Gibberella zeae</name>
    <name type="common">Wheat head blight fungus</name>
    <name type="synonym">Fusarium graminearum</name>
    <dbReference type="NCBI Taxonomy" id="5518"/>
    <lineage>
        <taxon>Eukaryota</taxon>
        <taxon>Fungi</taxon>
        <taxon>Dikarya</taxon>
        <taxon>Ascomycota</taxon>
        <taxon>Pezizomycotina</taxon>
        <taxon>Sordariomycetes</taxon>
        <taxon>Hypocreomycetidae</taxon>
        <taxon>Hypocreales</taxon>
        <taxon>Nectriaceae</taxon>
        <taxon>Fusarium</taxon>
    </lineage>
</organism>
<feature type="compositionally biased region" description="Low complexity" evidence="1">
    <location>
        <begin position="87"/>
        <end position="116"/>
    </location>
</feature>
<evidence type="ECO:0000313" key="3">
    <source>
        <dbReference type="EMBL" id="VIO52851.1"/>
    </source>
</evidence>
<evidence type="ECO:0000256" key="1">
    <source>
        <dbReference type="SAM" id="MobiDB-lite"/>
    </source>
</evidence>
<dbReference type="AlphaFoldDB" id="A0A4E9EAN4"/>
<dbReference type="EMBL" id="CAAKMV010000044">
    <property type="protein sequence ID" value="VIO52851.1"/>
    <property type="molecule type" value="Genomic_DNA"/>
</dbReference>
<protein>
    <submittedName>
        <fullName evidence="3">Uncharacterized protein</fullName>
    </submittedName>
</protein>
<evidence type="ECO:0000313" key="2">
    <source>
        <dbReference type="EMBL" id="CAG1969554.1"/>
    </source>
</evidence>
<name>A0A4E9EAN4_GIBZA</name>